<protein>
    <submittedName>
        <fullName evidence="2">Uncharacterized protein</fullName>
    </submittedName>
</protein>
<keyword evidence="3" id="KW-1185">Reference proteome</keyword>
<dbReference type="AlphaFoldDB" id="A0A8D0DW03"/>
<feature type="compositionally biased region" description="Polar residues" evidence="1">
    <location>
        <begin position="1"/>
        <end position="14"/>
    </location>
</feature>
<organism evidence="2 3">
    <name type="scientific">Salvator merianae</name>
    <name type="common">Argentine black and white tegu</name>
    <name type="synonym">Tupinambis merianae</name>
    <dbReference type="NCBI Taxonomy" id="96440"/>
    <lineage>
        <taxon>Eukaryota</taxon>
        <taxon>Metazoa</taxon>
        <taxon>Chordata</taxon>
        <taxon>Craniata</taxon>
        <taxon>Vertebrata</taxon>
        <taxon>Euteleostomi</taxon>
        <taxon>Lepidosauria</taxon>
        <taxon>Squamata</taxon>
        <taxon>Bifurcata</taxon>
        <taxon>Unidentata</taxon>
        <taxon>Episquamata</taxon>
        <taxon>Laterata</taxon>
        <taxon>Teiioidea</taxon>
        <taxon>Teiidae</taxon>
        <taxon>Salvator</taxon>
    </lineage>
</organism>
<sequence length="100" mass="11645">MSVDMNSQWAQSSDRNGEFYDLNKEEEDEDPRDQQGADAFDPEGSQFTCLTCKEFGVFLQIISWNRSPPSACCHQLHPFLPELALTFITRRRQNCCFRDF</sequence>
<reference evidence="2" key="1">
    <citation type="submission" date="2025-08" db="UniProtKB">
        <authorList>
            <consortium name="Ensembl"/>
        </authorList>
    </citation>
    <scope>IDENTIFICATION</scope>
</reference>
<evidence type="ECO:0000313" key="2">
    <source>
        <dbReference type="Ensembl" id="ENSSMRP00000022424.1"/>
    </source>
</evidence>
<accession>A0A8D0DW03</accession>
<reference evidence="2" key="2">
    <citation type="submission" date="2025-09" db="UniProtKB">
        <authorList>
            <consortium name="Ensembl"/>
        </authorList>
    </citation>
    <scope>IDENTIFICATION</scope>
</reference>
<proteinExistence type="predicted"/>
<dbReference type="Proteomes" id="UP000694421">
    <property type="component" value="Unplaced"/>
</dbReference>
<dbReference type="Ensembl" id="ENSSMRT00000026231.1">
    <property type="protein sequence ID" value="ENSSMRP00000022424.1"/>
    <property type="gene ID" value="ENSSMRG00000017425.1"/>
</dbReference>
<name>A0A8D0DW03_SALMN</name>
<evidence type="ECO:0000313" key="3">
    <source>
        <dbReference type="Proteomes" id="UP000694421"/>
    </source>
</evidence>
<feature type="region of interest" description="Disordered" evidence="1">
    <location>
        <begin position="1"/>
        <end position="41"/>
    </location>
</feature>
<evidence type="ECO:0000256" key="1">
    <source>
        <dbReference type="SAM" id="MobiDB-lite"/>
    </source>
</evidence>